<dbReference type="AlphaFoldDB" id="A0A059G268"/>
<reference evidence="1 2" key="1">
    <citation type="journal article" date="2014" name="Antonie Van Leeuwenhoek">
        <title>Hyphomonas beringensis sp. nov. and Hyphomonas chukchiensis sp. nov., isolated from surface seawater of the Bering Sea and Chukchi Sea.</title>
        <authorList>
            <person name="Li C."/>
            <person name="Lai Q."/>
            <person name="Li G."/>
            <person name="Dong C."/>
            <person name="Wang J."/>
            <person name="Liao Y."/>
            <person name="Shao Z."/>
        </authorList>
    </citation>
    <scope>NUCLEOTIDE SEQUENCE [LARGE SCALE GENOMIC DNA]</scope>
    <source>
        <strain evidence="1 2">SCH89</strain>
    </source>
</reference>
<proteinExistence type="predicted"/>
<name>A0A059G268_9PROT</name>
<dbReference type="EMBL" id="ARYL01000059">
    <property type="protein sequence ID" value="KDA00347.1"/>
    <property type="molecule type" value="Genomic_DNA"/>
</dbReference>
<evidence type="ECO:0000313" key="1">
    <source>
        <dbReference type="EMBL" id="KDA00347.1"/>
    </source>
</evidence>
<keyword evidence="2" id="KW-1185">Reference proteome</keyword>
<comment type="caution">
    <text evidence="1">The sequence shown here is derived from an EMBL/GenBank/DDBJ whole genome shotgun (WGS) entry which is preliminary data.</text>
</comment>
<accession>A0A059G268</accession>
<protein>
    <submittedName>
        <fullName evidence="1">Uncharacterized protein</fullName>
    </submittedName>
</protein>
<organism evidence="1 2">
    <name type="scientific">Hyphomonas oceanitis SCH89</name>
    <dbReference type="NCBI Taxonomy" id="1280953"/>
    <lineage>
        <taxon>Bacteria</taxon>
        <taxon>Pseudomonadati</taxon>
        <taxon>Pseudomonadota</taxon>
        <taxon>Alphaproteobacteria</taxon>
        <taxon>Hyphomonadales</taxon>
        <taxon>Hyphomonadaceae</taxon>
        <taxon>Hyphomonas</taxon>
    </lineage>
</organism>
<sequence>MAGGFRRAATNATVNVAGGGGCVRIGWIPDEGKTGRQGLANLSDHHERLIVGAGIPLLVEDDTIARHPAMGREG</sequence>
<dbReference type="Proteomes" id="UP000024942">
    <property type="component" value="Unassembled WGS sequence"/>
</dbReference>
<evidence type="ECO:0000313" key="2">
    <source>
        <dbReference type="Proteomes" id="UP000024942"/>
    </source>
</evidence>
<gene>
    <name evidence="1" type="ORF">HOC_19406</name>
</gene>
<dbReference type="PROSITE" id="PS51257">
    <property type="entry name" value="PROKAR_LIPOPROTEIN"/>
    <property type="match status" value="1"/>
</dbReference>